<sequence>MILKQIFPLILIGKLFILISFIQGMKLLKLIFTTILFLLVVTAIYAVIMYKRGDMEKKELTDTDRKGTGGSYIKLKQGVTHYQIDGPDTGKAVILVHGFSVPYFIWDGTYEYLVKQGFRVLRYDQYGRGYSDRPDVVYGKDLYLDQLFELIRQLHLKGPVNLAGVSHGGKVVTSFTCKYPEMVNKVILIDPAYPSVPPSVPKLYTDYQEATHGDDRANGQLADFKYPGRHPDWVNKYKPQMQFKGFRNALVSTMYNYDYNGRAANTCLASAHKPVLLIWGKEDHTVPFNYSDSIRSVLNVDFFPVADAGHLPYLEQPAKVNAKIVEFLKKE</sequence>
<reference evidence="4 5" key="1">
    <citation type="submission" date="2017-08" db="EMBL/GenBank/DDBJ databases">
        <title>Complete genome sequence of Mucilaginibacter sp. strain BJC16-A31.</title>
        <authorList>
            <consortium name="Henan University of Science and Technology"/>
            <person name="You X."/>
        </authorList>
    </citation>
    <scope>NUCLEOTIDE SEQUENCE [LARGE SCALE GENOMIC DNA]</scope>
    <source>
        <strain evidence="4 5">BJC16-A31</strain>
    </source>
</reference>
<keyword evidence="5" id="KW-1185">Reference proteome</keyword>
<dbReference type="PANTHER" id="PTHR43798">
    <property type="entry name" value="MONOACYLGLYCEROL LIPASE"/>
    <property type="match status" value="1"/>
</dbReference>
<dbReference type="Proteomes" id="UP000215002">
    <property type="component" value="Chromosome"/>
</dbReference>
<dbReference type="PRINTS" id="PR00111">
    <property type="entry name" value="ABHYDROLASE"/>
</dbReference>
<dbReference type="KEGG" id="muc:MuYL_3467"/>
<protein>
    <recommendedName>
        <fullName evidence="3">AB hydrolase-1 domain-containing protein</fullName>
    </recommendedName>
</protein>
<keyword evidence="2" id="KW-0812">Transmembrane</keyword>
<dbReference type="InterPro" id="IPR029058">
    <property type="entry name" value="AB_hydrolase_fold"/>
</dbReference>
<evidence type="ECO:0000313" key="5">
    <source>
        <dbReference type="Proteomes" id="UP000215002"/>
    </source>
</evidence>
<keyword evidence="1" id="KW-0378">Hydrolase</keyword>
<evidence type="ECO:0000256" key="1">
    <source>
        <dbReference type="ARBA" id="ARBA00022801"/>
    </source>
</evidence>
<dbReference type="InterPro" id="IPR050266">
    <property type="entry name" value="AB_hydrolase_sf"/>
</dbReference>
<dbReference type="GO" id="GO:0016787">
    <property type="term" value="F:hydrolase activity"/>
    <property type="evidence" value="ECO:0007669"/>
    <property type="project" value="UniProtKB-KW"/>
</dbReference>
<dbReference type="Pfam" id="PF00561">
    <property type="entry name" value="Abhydrolase_1"/>
    <property type="match status" value="1"/>
</dbReference>
<organism evidence="4 5">
    <name type="scientific">Mucilaginibacter xinganensis</name>
    <dbReference type="NCBI Taxonomy" id="1234841"/>
    <lineage>
        <taxon>Bacteria</taxon>
        <taxon>Pseudomonadati</taxon>
        <taxon>Bacteroidota</taxon>
        <taxon>Sphingobacteriia</taxon>
        <taxon>Sphingobacteriales</taxon>
        <taxon>Sphingobacteriaceae</taxon>
        <taxon>Mucilaginibacter</taxon>
    </lineage>
</organism>
<dbReference type="Gene3D" id="3.40.50.1820">
    <property type="entry name" value="alpha/beta hydrolase"/>
    <property type="match status" value="1"/>
</dbReference>
<feature type="transmembrane region" description="Helical" evidence="2">
    <location>
        <begin position="30"/>
        <end position="50"/>
    </location>
</feature>
<dbReference type="InterPro" id="IPR000073">
    <property type="entry name" value="AB_hydrolase_1"/>
</dbReference>
<dbReference type="PANTHER" id="PTHR43798:SF31">
    <property type="entry name" value="AB HYDROLASE SUPERFAMILY PROTEIN YCLE"/>
    <property type="match status" value="1"/>
</dbReference>
<dbReference type="SUPFAM" id="SSF53474">
    <property type="entry name" value="alpha/beta-Hydrolases"/>
    <property type="match status" value="1"/>
</dbReference>
<evidence type="ECO:0000259" key="3">
    <source>
        <dbReference type="Pfam" id="PF00561"/>
    </source>
</evidence>
<evidence type="ECO:0000256" key="2">
    <source>
        <dbReference type="SAM" id="Phobius"/>
    </source>
</evidence>
<dbReference type="GO" id="GO:0016020">
    <property type="term" value="C:membrane"/>
    <property type="evidence" value="ECO:0007669"/>
    <property type="project" value="TreeGrafter"/>
</dbReference>
<proteinExistence type="predicted"/>
<name>A0A223NZR4_9SPHI</name>
<dbReference type="AlphaFoldDB" id="A0A223NZR4"/>
<feature type="transmembrane region" description="Helical" evidence="2">
    <location>
        <begin position="7"/>
        <end position="24"/>
    </location>
</feature>
<accession>A0A223NZR4</accession>
<dbReference type="EMBL" id="CP022743">
    <property type="protein sequence ID" value="ASU35352.1"/>
    <property type="molecule type" value="Genomic_DNA"/>
</dbReference>
<gene>
    <name evidence="4" type="ORF">MuYL_3467</name>
</gene>
<keyword evidence="2" id="KW-1133">Transmembrane helix</keyword>
<keyword evidence="2" id="KW-0472">Membrane</keyword>
<feature type="domain" description="AB hydrolase-1" evidence="3">
    <location>
        <begin position="92"/>
        <end position="317"/>
    </location>
</feature>
<evidence type="ECO:0000313" key="4">
    <source>
        <dbReference type="EMBL" id="ASU35352.1"/>
    </source>
</evidence>